<dbReference type="CDD" id="cd05387">
    <property type="entry name" value="BY-kinase"/>
    <property type="match status" value="1"/>
</dbReference>
<evidence type="ECO:0000313" key="16">
    <source>
        <dbReference type="EMBL" id="MDZ5759085.1"/>
    </source>
</evidence>
<dbReference type="RefSeq" id="WP_010052788.1">
    <property type="nucleotide sequence ID" value="NZ_CBCPIB010000001.1"/>
</dbReference>
<proteinExistence type="inferred from homology"/>
<dbReference type="InterPro" id="IPR025669">
    <property type="entry name" value="AAA_dom"/>
</dbReference>
<keyword evidence="10" id="KW-0829">Tyrosine-protein kinase</keyword>
<name>A0AAW9K3J0_CARML</name>
<dbReference type="GO" id="GO:0005524">
    <property type="term" value="F:ATP binding"/>
    <property type="evidence" value="ECO:0007669"/>
    <property type="project" value="UniProtKB-KW"/>
</dbReference>
<dbReference type="InterPro" id="IPR027417">
    <property type="entry name" value="P-loop_NTPase"/>
</dbReference>
<dbReference type="Proteomes" id="UP001290462">
    <property type="component" value="Unassembled WGS sequence"/>
</dbReference>
<evidence type="ECO:0000256" key="9">
    <source>
        <dbReference type="ARBA" id="ARBA00022903"/>
    </source>
</evidence>
<evidence type="ECO:0000256" key="8">
    <source>
        <dbReference type="ARBA" id="ARBA00022840"/>
    </source>
</evidence>
<dbReference type="SUPFAM" id="SSF52540">
    <property type="entry name" value="P-loop containing nucleoside triphosphate hydrolases"/>
    <property type="match status" value="1"/>
</dbReference>
<comment type="pathway">
    <text evidence="1">Capsule biogenesis; capsule polysaccharide biosynthesis.</text>
</comment>
<dbReference type="PANTHER" id="PTHR32309:SF13">
    <property type="entry name" value="FERRIC ENTEROBACTIN TRANSPORT PROTEIN FEPE"/>
    <property type="match status" value="1"/>
</dbReference>
<keyword evidence="11" id="KW-0270">Exopolysaccharide synthesis</keyword>
<evidence type="ECO:0000313" key="17">
    <source>
        <dbReference type="Proteomes" id="UP001290462"/>
    </source>
</evidence>
<feature type="domain" description="AAA" evidence="15">
    <location>
        <begin position="62"/>
        <end position="221"/>
    </location>
</feature>
<comment type="caution">
    <text evidence="16">The sequence shown here is derived from an EMBL/GenBank/DDBJ whole genome shotgun (WGS) entry which is preliminary data.</text>
</comment>
<evidence type="ECO:0000256" key="7">
    <source>
        <dbReference type="ARBA" id="ARBA00022777"/>
    </source>
</evidence>
<evidence type="ECO:0000259" key="15">
    <source>
        <dbReference type="Pfam" id="PF13614"/>
    </source>
</evidence>
<keyword evidence="5 16" id="KW-0808">Transferase</keyword>
<dbReference type="GO" id="GO:0004715">
    <property type="term" value="F:non-membrane spanning protein tyrosine kinase activity"/>
    <property type="evidence" value="ECO:0007669"/>
    <property type="project" value="UniProtKB-EC"/>
</dbReference>
<keyword evidence="8" id="KW-0067">ATP-binding</keyword>
<dbReference type="PANTHER" id="PTHR32309">
    <property type="entry name" value="TYROSINE-PROTEIN KINASE"/>
    <property type="match status" value="1"/>
</dbReference>
<sequence length="245" mass="28076">MSSKIKKNKHVKENNLKKRKKKSKKNKENAKIRNKEFLNEQFRTIQTTLTFTSSIHKENINVIGLTSAEKGDGKSFCALRLARTFAEGGKSVLLIDSDMYNPRLSRQLLVAKKRGLSNYLASDEQFEKYIKSTIYTNLFVLPSGPMHPNINELYQTNKMEKLIKKANKIFDIVIVDTPPALILNYPRLIGRICDGMIIVTSAGKTKVTKLKEVVNILELANNTILGVILNKKKYSRKELRDYTYY</sequence>
<dbReference type="EMBL" id="JAVBVO010000003">
    <property type="protein sequence ID" value="MDZ5759085.1"/>
    <property type="molecule type" value="Genomic_DNA"/>
</dbReference>
<dbReference type="AlphaFoldDB" id="A0AAW9K3J0"/>
<dbReference type="NCBIfam" id="TIGR01007">
    <property type="entry name" value="eps_fam"/>
    <property type="match status" value="1"/>
</dbReference>
<evidence type="ECO:0000256" key="2">
    <source>
        <dbReference type="ARBA" id="ARBA00007316"/>
    </source>
</evidence>
<comment type="function">
    <text evidence="12">Involved in the regulation of capsular polysaccharide biosynthesis. Autophosphorylation of CpsD attenuates its activity and reduces the level of encapsulation. May be part of a complex that directs the coordinated polymerization and export to the cell surface of the capsular polysaccharide.</text>
</comment>
<protein>
    <recommendedName>
        <fullName evidence="4">Tyrosine-protein kinase CpsD</fullName>
        <ecNumber evidence="3">2.7.10.2</ecNumber>
    </recommendedName>
</protein>
<evidence type="ECO:0000256" key="4">
    <source>
        <dbReference type="ARBA" id="ARBA00019200"/>
    </source>
</evidence>
<dbReference type="Pfam" id="PF13614">
    <property type="entry name" value="AAA_31"/>
    <property type="match status" value="1"/>
</dbReference>
<evidence type="ECO:0000256" key="12">
    <source>
        <dbReference type="ARBA" id="ARBA00024964"/>
    </source>
</evidence>
<evidence type="ECO:0000256" key="6">
    <source>
        <dbReference type="ARBA" id="ARBA00022741"/>
    </source>
</evidence>
<dbReference type="EC" id="2.7.10.2" evidence="3"/>
<dbReference type="InterPro" id="IPR050445">
    <property type="entry name" value="Bact_polysacc_biosynth/exp"/>
</dbReference>
<keyword evidence="9" id="KW-0972">Capsule biogenesis/degradation</keyword>
<feature type="region of interest" description="Disordered" evidence="14">
    <location>
        <begin position="1"/>
        <end position="31"/>
    </location>
</feature>
<keyword evidence="7 16" id="KW-0418">Kinase</keyword>
<dbReference type="GO" id="GO:0000271">
    <property type="term" value="P:polysaccharide biosynthetic process"/>
    <property type="evidence" value="ECO:0007669"/>
    <property type="project" value="UniProtKB-KW"/>
</dbReference>
<evidence type="ECO:0000256" key="5">
    <source>
        <dbReference type="ARBA" id="ARBA00022679"/>
    </source>
</evidence>
<dbReference type="InterPro" id="IPR005702">
    <property type="entry name" value="Wzc-like_C"/>
</dbReference>
<accession>A0AAW9K3J0</accession>
<dbReference type="GO" id="GO:0005886">
    <property type="term" value="C:plasma membrane"/>
    <property type="evidence" value="ECO:0007669"/>
    <property type="project" value="TreeGrafter"/>
</dbReference>
<feature type="compositionally biased region" description="Basic residues" evidence="14">
    <location>
        <begin position="1"/>
        <end position="10"/>
    </location>
</feature>
<gene>
    <name evidence="16" type="ORF">RAK27_10485</name>
</gene>
<keyword evidence="6" id="KW-0547">Nucleotide-binding</keyword>
<comment type="catalytic activity">
    <reaction evidence="13">
        <text>L-tyrosyl-[protein] + ATP = O-phospho-L-tyrosyl-[protein] + ADP + H(+)</text>
        <dbReference type="Rhea" id="RHEA:10596"/>
        <dbReference type="Rhea" id="RHEA-COMP:10136"/>
        <dbReference type="Rhea" id="RHEA-COMP:20101"/>
        <dbReference type="ChEBI" id="CHEBI:15378"/>
        <dbReference type="ChEBI" id="CHEBI:30616"/>
        <dbReference type="ChEBI" id="CHEBI:46858"/>
        <dbReference type="ChEBI" id="CHEBI:61978"/>
        <dbReference type="ChEBI" id="CHEBI:456216"/>
        <dbReference type="EC" id="2.7.10.2"/>
    </reaction>
</comment>
<organism evidence="16 17">
    <name type="scientific">Carnobacterium maltaromaticum</name>
    <name type="common">Carnobacterium piscicola</name>
    <dbReference type="NCBI Taxonomy" id="2751"/>
    <lineage>
        <taxon>Bacteria</taxon>
        <taxon>Bacillati</taxon>
        <taxon>Bacillota</taxon>
        <taxon>Bacilli</taxon>
        <taxon>Lactobacillales</taxon>
        <taxon>Carnobacteriaceae</taxon>
        <taxon>Carnobacterium</taxon>
    </lineage>
</organism>
<evidence type="ECO:0000256" key="10">
    <source>
        <dbReference type="ARBA" id="ARBA00023137"/>
    </source>
</evidence>
<evidence type="ECO:0000256" key="3">
    <source>
        <dbReference type="ARBA" id="ARBA00011903"/>
    </source>
</evidence>
<evidence type="ECO:0000256" key="11">
    <source>
        <dbReference type="ARBA" id="ARBA00023169"/>
    </source>
</evidence>
<evidence type="ECO:0000256" key="13">
    <source>
        <dbReference type="ARBA" id="ARBA00051245"/>
    </source>
</evidence>
<evidence type="ECO:0000256" key="14">
    <source>
        <dbReference type="SAM" id="MobiDB-lite"/>
    </source>
</evidence>
<reference evidence="16" key="1">
    <citation type="submission" date="2023-08" db="EMBL/GenBank/DDBJ databases">
        <title>Genomic characterization of piscicolin 126 produced by Carnobacterium maltaromaticum CM22 strain isolated from salmon (Salmo salar).</title>
        <authorList>
            <person name="Gonzalez-Gragera E."/>
            <person name="Garcia-Lopez J.D."/>
            <person name="Teso-Perez C."/>
            <person name="Gimenez-Hernandez I."/>
            <person name="Peralta-Sanchez J.M."/>
            <person name="Valdivia E."/>
            <person name="Montalban-Lopez M."/>
            <person name="Martin-Platero A.M."/>
            <person name="Banos A."/>
            <person name="Martinez-Bueno M."/>
        </authorList>
    </citation>
    <scope>NUCLEOTIDE SEQUENCE</scope>
    <source>
        <strain evidence="16">CM22</strain>
    </source>
</reference>
<dbReference type="Gene3D" id="3.40.50.300">
    <property type="entry name" value="P-loop containing nucleotide triphosphate hydrolases"/>
    <property type="match status" value="1"/>
</dbReference>
<evidence type="ECO:0000256" key="1">
    <source>
        <dbReference type="ARBA" id="ARBA00005132"/>
    </source>
</evidence>
<comment type="similarity">
    <text evidence="2">Belongs to the CpsD/CapB family.</text>
</comment>